<name>A0A523UUN1_UNCAE</name>
<feature type="domain" description="PurM-like N-terminal" evidence="1">
    <location>
        <begin position="31"/>
        <end position="90"/>
    </location>
</feature>
<dbReference type="InterPro" id="IPR016188">
    <property type="entry name" value="PurM-like_N"/>
</dbReference>
<feature type="non-terminal residue" evidence="2">
    <location>
        <position position="91"/>
    </location>
</feature>
<dbReference type="InterPro" id="IPR006283">
    <property type="entry name" value="ThiL-like"/>
</dbReference>
<keyword evidence="2" id="KW-0808">Transferase</keyword>
<dbReference type="GO" id="GO:0009228">
    <property type="term" value="P:thiamine biosynthetic process"/>
    <property type="evidence" value="ECO:0007669"/>
    <property type="project" value="InterPro"/>
</dbReference>
<dbReference type="GO" id="GO:0009030">
    <property type="term" value="F:thiamine-phosphate kinase activity"/>
    <property type="evidence" value="ECO:0007669"/>
    <property type="project" value="InterPro"/>
</dbReference>
<accession>A0A523UUN1</accession>
<dbReference type="EMBL" id="SOJK01000136">
    <property type="protein sequence ID" value="TET46267.1"/>
    <property type="molecule type" value="Genomic_DNA"/>
</dbReference>
<dbReference type="Gene3D" id="3.30.1330.10">
    <property type="entry name" value="PurM-like, N-terminal domain"/>
    <property type="match status" value="1"/>
</dbReference>
<dbReference type="Pfam" id="PF00586">
    <property type="entry name" value="AIRS"/>
    <property type="match status" value="1"/>
</dbReference>
<reference evidence="2 3" key="1">
    <citation type="submission" date="2019-03" db="EMBL/GenBank/DDBJ databases">
        <title>Metabolic potential of uncultured bacteria and archaea associated with petroleum seepage in deep-sea sediments.</title>
        <authorList>
            <person name="Dong X."/>
            <person name="Hubert C."/>
        </authorList>
    </citation>
    <scope>NUCLEOTIDE SEQUENCE [LARGE SCALE GENOMIC DNA]</scope>
    <source>
        <strain evidence="2">E29_bin78</strain>
    </source>
</reference>
<dbReference type="PANTHER" id="PTHR30270:SF0">
    <property type="entry name" value="THIAMINE-MONOPHOSPHATE KINASE"/>
    <property type="match status" value="1"/>
</dbReference>
<proteinExistence type="predicted"/>
<gene>
    <name evidence="2" type="ORF">E3J59_03215</name>
</gene>
<evidence type="ECO:0000313" key="2">
    <source>
        <dbReference type="EMBL" id="TET46267.1"/>
    </source>
</evidence>
<evidence type="ECO:0000259" key="1">
    <source>
        <dbReference type="Pfam" id="PF00586"/>
    </source>
</evidence>
<dbReference type="SUPFAM" id="SSF55326">
    <property type="entry name" value="PurM N-terminal domain-like"/>
    <property type="match status" value="1"/>
</dbReference>
<protein>
    <submittedName>
        <fullName evidence="2">Thiamine-phosphate kinase</fullName>
    </submittedName>
</protein>
<dbReference type="Proteomes" id="UP000320679">
    <property type="component" value="Unassembled WGS sequence"/>
</dbReference>
<organism evidence="2 3">
    <name type="scientific">Aerophobetes bacterium</name>
    <dbReference type="NCBI Taxonomy" id="2030807"/>
    <lineage>
        <taxon>Bacteria</taxon>
        <taxon>Candidatus Aerophobota</taxon>
    </lineage>
</organism>
<evidence type="ECO:0000313" key="3">
    <source>
        <dbReference type="Proteomes" id="UP000320679"/>
    </source>
</evidence>
<sequence length="91" mass="9939">MKLKEIGEFDLIRRIRSSLKDSQGKAVLGIGDDGAALKIAPGKLALFTLDTLVENTHFKWNYTSPREIGWKALAVNISDIAAMGGMPTYCV</sequence>
<dbReference type="InterPro" id="IPR036921">
    <property type="entry name" value="PurM-like_N_sf"/>
</dbReference>
<dbReference type="PANTHER" id="PTHR30270">
    <property type="entry name" value="THIAMINE-MONOPHOSPHATE KINASE"/>
    <property type="match status" value="1"/>
</dbReference>
<dbReference type="AlphaFoldDB" id="A0A523UUN1"/>
<keyword evidence="2" id="KW-0418">Kinase</keyword>
<comment type="caution">
    <text evidence="2">The sequence shown here is derived from an EMBL/GenBank/DDBJ whole genome shotgun (WGS) entry which is preliminary data.</text>
</comment>